<evidence type="ECO:0000313" key="1">
    <source>
        <dbReference type="EMBL" id="TFV94501.1"/>
    </source>
</evidence>
<proteinExistence type="predicted"/>
<organism evidence="1 2">
    <name type="scientific">Algoriphagus kandeliae</name>
    <dbReference type="NCBI Taxonomy" id="2562278"/>
    <lineage>
        <taxon>Bacteria</taxon>
        <taxon>Pseudomonadati</taxon>
        <taxon>Bacteroidota</taxon>
        <taxon>Cytophagia</taxon>
        <taxon>Cytophagales</taxon>
        <taxon>Cyclobacteriaceae</taxon>
        <taxon>Algoriphagus</taxon>
    </lineage>
</organism>
<dbReference type="Proteomes" id="UP000297647">
    <property type="component" value="Unassembled WGS sequence"/>
</dbReference>
<gene>
    <name evidence="1" type="ORF">E4S40_10800</name>
</gene>
<dbReference type="AlphaFoldDB" id="A0A4Y9QPE4"/>
<name>A0A4Y9QPE4_9BACT</name>
<reference evidence="1 2" key="1">
    <citation type="submission" date="2019-03" db="EMBL/GenBank/DDBJ databases">
        <title>Algoriphagus sp. nov, a new strain isolated from root system soil of mangrove plant Kandelia.</title>
        <authorList>
            <person name="Yin Q."/>
            <person name="Wang K."/>
            <person name="Song Z."/>
        </authorList>
    </citation>
    <scope>NUCLEOTIDE SEQUENCE [LARGE SCALE GENOMIC DNA]</scope>
    <source>
        <strain evidence="1 2">XY-J91</strain>
    </source>
</reference>
<protein>
    <submittedName>
        <fullName evidence="1">Uncharacterized protein</fullName>
    </submittedName>
</protein>
<evidence type="ECO:0000313" key="2">
    <source>
        <dbReference type="Proteomes" id="UP000297647"/>
    </source>
</evidence>
<comment type="caution">
    <text evidence="1">The sequence shown here is derived from an EMBL/GenBank/DDBJ whole genome shotgun (WGS) entry which is preliminary data.</text>
</comment>
<dbReference type="RefSeq" id="WP_135073892.1">
    <property type="nucleotide sequence ID" value="NZ_SPSB01000003.1"/>
</dbReference>
<keyword evidence="2" id="KW-1185">Reference proteome</keyword>
<dbReference type="EMBL" id="SPSB01000003">
    <property type="protein sequence ID" value="TFV94501.1"/>
    <property type="molecule type" value="Genomic_DNA"/>
</dbReference>
<sequence>MKIFVEIDFRWKKDLENTALQIAKSWKKNNPALFSIVDFEVEIRETNLSLPKDQFWIIKGHF</sequence>
<accession>A0A4Y9QPE4</accession>